<dbReference type="PROSITE" id="PS50965">
    <property type="entry name" value="NERD"/>
    <property type="match status" value="1"/>
</dbReference>
<protein>
    <submittedName>
        <fullName evidence="2">NERD domain-containing protein</fullName>
    </submittedName>
</protein>
<sequence length="301" mass="35474">MPYKPRVEKDELKLMRFLNTRMDLLEKDKKHFLNLQKGYEGEGMFDLLTEKLSLERYVLNDLLLEFNNSKFQIDTTMIVQEKIYLFEVKNFESEYEYRSGILHTIAGNEVNNPLDQIKRSESLFRQLLQKLGLKYPVESWVIFINPEFTLYQAPKNQPFKLPTQLNQFMKKLNATPSKLNGWHKKLADQLVSLHQIDSPYPRLPPYEYGQLRNGFTCATCHSFSVSLQEKELVCGHCGHHEKLESAVLRSVEELKLLFPNRKITTNAVHEWCGVGLSKKGIKRFLDKNYKSFGHNRWIYYE</sequence>
<dbReference type="STRING" id="1499688.BN000_05220"/>
<evidence type="ECO:0000259" key="1">
    <source>
        <dbReference type="PROSITE" id="PS50965"/>
    </source>
</evidence>
<name>A0A0U1P4P0_9BACI</name>
<feature type="domain" description="NERD" evidence="1">
    <location>
        <begin position="37"/>
        <end position="147"/>
    </location>
</feature>
<dbReference type="EMBL" id="CVRB01000007">
    <property type="protein sequence ID" value="CRK85148.1"/>
    <property type="molecule type" value="Genomic_DNA"/>
</dbReference>
<dbReference type="Proteomes" id="UP000199087">
    <property type="component" value="Unassembled WGS sequence"/>
</dbReference>
<reference evidence="3" key="1">
    <citation type="submission" date="2015-05" db="EMBL/GenBank/DDBJ databases">
        <authorList>
            <person name="Urmite Genomes"/>
        </authorList>
    </citation>
    <scope>NUCLEOTIDE SEQUENCE [LARGE SCALE GENOMIC DNA]</scope>
    <source>
        <strain evidence="3">LF1</strain>
    </source>
</reference>
<dbReference type="RefSeq" id="WP_090639916.1">
    <property type="nucleotide sequence ID" value="NZ_CVRB01000007.1"/>
</dbReference>
<accession>A0A0U1P4P0</accession>
<gene>
    <name evidence="2" type="ORF">BN000_05220</name>
</gene>
<evidence type="ECO:0000313" key="3">
    <source>
        <dbReference type="Proteomes" id="UP000199087"/>
    </source>
</evidence>
<dbReference type="AlphaFoldDB" id="A0A0U1P4P0"/>
<keyword evidence="3" id="KW-1185">Reference proteome</keyword>
<organism evidence="2 3">
    <name type="scientific">Neobacillus massiliamazoniensis</name>
    <dbReference type="NCBI Taxonomy" id="1499688"/>
    <lineage>
        <taxon>Bacteria</taxon>
        <taxon>Bacillati</taxon>
        <taxon>Bacillota</taxon>
        <taxon>Bacilli</taxon>
        <taxon>Bacillales</taxon>
        <taxon>Bacillaceae</taxon>
        <taxon>Neobacillus</taxon>
    </lineage>
</organism>
<dbReference type="Pfam" id="PF08378">
    <property type="entry name" value="NERD"/>
    <property type="match status" value="1"/>
</dbReference>
<proteinExistence type="predicted"/>
<dbReference type="OrthoDB" id="2164794at2"/>
<evidence type="ECO:0000313" key="2">
    <source>
        <dbReference type="EMBL" id="CRK85148.1"/>
    </source>
</evidence>
<dbReference type="InterPro" id="IPR011528">
    <property type="entry name" value="NERD"/>
</dbReference>